<proteinExistence type="predicted"/>
<keyword evidence="4" id="KW-1185">Reference proteome</keyword>
<feature type="region of interest" description="Disordered" evidence="2">
    <location>
        <begin position="659"/>
        <end position="737"/>
    </location>
</feature>
<feature type="coiled-coil region" evidence="1">
    <location>
        <begin position="417"/>
        <end position="578"/>
    </location>
</feature>
<evidence type="ECO:0000313" key="3">
    <source>
        <dbReference type="EMBL" id="KAF0724215.1"/>
    </source>
</evidence>
<evidence type="ECO:0000256" key="2">
    <source>
        <dbReference type="SAM" id="MobiDB-lite"/>
    </source>
</evidence>
<evidence type="ECO:0000313" key="4">
    <source>
        <dbReference type="Proteomes" id="UP000481153"/>
    </source>
</evidence>
<accession>A0A6G0WAF9</accession>
<feature type="compositionally biased region" description="Gly residues" evidence="2">
    <location>
        <begin position="699"/>
        <end position="723"/>
    </location>
</feature>
<organism evidence="3 4">
    <name type="scientific">Aphanomyces euteiches</name>
    <dbReference type="NCBI Taxonomy" id="100861"/>
    <lineage>
        <taxon>Eukaryota</taxon>
        <taxon>Sar</taxon>
        <taxon>Stramenopiles</taxon>
        <taxon>Oomycota</taxon>
        <taxon>Saprolegniomycetes</taxon>
        <taxon>Saprolegniales</taxon>
        <taxon>Verrucalvaceae</taxon>
        <taxon>Aphanomyces</taxon>
    </lineage>
</organism>
<dbReference type="AlphaFoldDB" id="A0A6G0WAF9"/>
<keyword evidence="1" id="KW-0175">Coiled coil</keyword>
<comment type="caution">
    <text evidence="3">The sequence shown here is derived from an EMBL/GenBank/DDBJ whole genome shotgun (WGS) entry which is preliminary data.</text>
</comment>
<feature type="coiled-coil region" evidence="1">
    <location>
        <begin position="192"/>
        <end position="335"/>
    </location>
</feature>
<dbReference type="VEuPathDB" id="FungiDB:AeMF1_019682"/>
<gene>
    <name evidence="3" type="ORF">Ae201684_017064</name>
</gene>
<evidence type="ECO:0000256" key="1">
    <source>
        <dbReference type="SAM" id="Coils"/>
    </source>
</evidence>
<dbReference type="Proteomes" id="UP000481153">
    <property type="component" value="Unassembled WGS sequence"/>
</dbReference>
<protein>
    <submittedName>
        <fullName evidence="3">Uncharacterized protein</fullName>
    </submittedName>
</protein>
<sequence>MEQFSQRVTQNVLVIANQDYNNFMVRQQVEQATQLANMRAHWTIQLSRMSMEAEAQIFVTNAIREIEDRERLRIETFYAAMRHLDERIQSDKTAREQSVRADFLRLWSEHVDEIRDRIQREIQNSSEFQAALLSAVMANDQVYQAQLSAKEEEIKELRGLLDDIRSDVVGLRQGSEWVRSLEKELNTRKADLLQSQNSIRQLQNENHRITAELSMVTAQRDEMNTLKKMADSDVANLQSECKDLARSLKELSKVISDLKLQHLATTEEIKSEWGRQISVLEIDLHRIKEENDELARTNAKLDVERVKTFEEGARISQIQLELESARDQIQSEIRNSAGLRDANSVLIRVQTSKEMEIARLYTEIMNLKSSANSREKYIRDLEDLWKNPDARGAFECPDCPRLEKALSDAEGKARLEVREASAKIASLELALDVAAQNFKDERQKSESDLDEIRTERETRIQELEAQLESMGADWATDKANFENQVAVLEDERKILRSELAERSEDLKTLGSARMSLIEIHKKIAELRNVIDRHKESIRDHENTSLELSGLVRDRDRIIKTLKENNRTLQSEYEILVSTNTSLHKTIQAKDQRLSLANKTIDQLRGGFKPALDASGLEYTGFSDHLSRTEAASISSVSGPRPYRQQHFHIDPTLAFVASTQVAHERPSTSRLGQDQDQVPPLTNPDRFVSRPGFSRHPIGDGGDGGSSNGGGDGPFGSQSGSGHGRPRTNPTLRDSNFGMKHRSLSFSDLLKFAPKLAGNAEKSQVKLFLSTIDEVHKEYRVPDSDILRILNVRLMESNHPKISKWWADEASLNPFNTWAQAKNSLGKRFAETIDSSLVREYILDGMQRSDESIREFGE</sequence>
<name>A0A6G0WAF9_9STRA</name>
<reference evidence="3 4" key="1">
    <citation type="submission" date="2019-07" db="EMBL/GenBank/DDBJ databases">
        <title>Genomics analysis of Aphanomyces spp. identifies a new class of oomycete effector associated with host adaptation.</title>
        <authorList>
            <person name="Gaulin E."/>
        </authorList>
    </citation>
    <scope>NUCLEOTIDE SEQUENCE [LARGE SCALE GENOMIC DNA]</scope>
    <source>
        <strain evidence="3 4">ATCC 201684</strain>
    </source>
</reference>
<dbReference type="EMBL" id="VJMJ01000277">
    <property type="protein sequence ID" value="KAF0724215.1"/>
    <property type="molecule type" value="Genomic_DNA"/>
</dbReference>